<dbReference type="InterPro" id="IPR011010">
    <property type="entry name" value="DNA_brk_join_enz"/>
</dbReference>
<dbReference type="Pfam" id="PF00589">
    <property type="entry name" value="Phage_integrase"/>
    <property type="match status" value="1"/>
</dbReference>
<reference evidence="5 6" key="1">
    <citation type="submission" date="2020-03" db="EMBL/GenBank/DDBJ databases">
        <title>Genomic Encyclopedia of Type Strains, Phase IV (KMG-IV): sequencing the most valuable type-strain genomes for metagenomic binning, comparative biology and taxonomic classification.</title>
        <authorList>
            <person name="Goeker M."/>
        </authorList>
    </citation>
    <scope>NUCLEOTIDE SEQUENCE [LARGE SCALE GENOMIC DNA]</scope>
    <source>
        <strain evidence="5 6">DSM 102865</strain>
    </source>
</reference>
<evidence type="ECO:0000256" key="1">
    <source>
        <dbReference type="ARBA" id="ARBA00008857"/>
    </source>
</evidence>
<keyword evidence="2" id="KW-0238">DNA-binding</keyword>
<dbReference type="Pfam" id="PF13102">
    <property type="entry name" value="Phage_int_SAM_5"/>
    <property type="match status" value="1"/>
</dbReference>
<feature type="domain" description="Tyr recombinase" evidence="4">
    <location>
        <begin position="221"/>
        <end position="399"/>
    </location>
</feature>
<dbReference type="InterPro" id="IPR002104">
    <property type="entry name" value="Integrase_catalytic"/>
</dbReference>
<evidence type="ECO:0000313" key="5">
    <source>
        <dbReference type="EMBL" id="NIJ52516.1"/>
    </source>
</evidence>
<comment type="similarity">
    <text evidence="1">Belongs to the 'phage' integrase family.</text>
</comment>
<organism evidence="5 6">
    <name type="scientific">Dyadobacter arcticus</name>
    <dbReference type="NCBI Taxonomy" id="1078754"/>
    <lineage>
        <taxon>Bacteria</taxon>
        <taxon>Pseudomonadati</taxon>
        <taxon>Bacteroidota</taxon>
        <taxon>Cytophagia</taxon>
        <taxon>Cytophagales</taxon>
        <taxon>Spirosomataceae</taxon>
        <taxon>Dyadobacter</taxon>
    </lineage>
</organism>
<dbReference type="Gene3D" id="1.10.150.130">
    <property type="match status" value="1"/>
</dbReference>
<dbReference type="CDD" id="cd01185">
    <property type="entry name" value="INTN1_C_like"/>
    <property type="match status" value="1"/>
</dbReference>
<dbReference type="InterPro" id="IPR050090">
    <property type="entry name" value="Tyrosine_recombinase_XerCD"/>
</dbReference>
<dbReference type="PANTHER" id="PTHR30349">
    <property type="entry name" value="PHAGE INTEGRASE-RELATED"/>
    <property type="match status" value="1"/>
</dbReference>
<protein>
    <submittedName>
        <fullName evidence="5">Site-specific recombinase XerD</fullName>
    </submittedName>
</protein>
<accession>A0ABX0UHM6</accession>
<dbReference type="InterPro" id="IPR025269">
    <property type="entry name" value="SAM-like_dom"/>
</dbReference>
<sequence length="406" mass="47313">MLEASFGLNFFLKTPSEENRDGKRHVYLRVTVNRQVKDISTKRQWHPLKWNVRAGRATGNKEESKELNGYLDILTAKVYQAKKTLLDADKEVTAEAIKNILLGKTENEKTILEVFQEHNDQVVALLGTDFAAGTLERYKTSLDHTRNFIKWKYRVDDFEIKKLDYEFISQYEFWLKTVRKCAHNTTMKYLANFKKIVLLCVKKGWLTRDPFYGFKMTKRDVDRQALTESELRRVWNKDMGVGRLSHVKDIFLFCCYTGLAYADVYKLKRTEVIEGIDGGKWITINRQKTDTPSRIPLLPMALELMEKYQDHPQCVNENRVLPVLSNQKMNSYLKEIADLCVIEKNITFHLARHTFATTVTLTNGVPIESVSKMLGHRNIKTTQQYAKIVDRKISDDMTKLKHILCK</sequence>
<gene>
    <name evidence="5" type="ORF">FHS68_001686</name>
</gene>
<keyword evidence="3" id="KW-0233">DNA recombination</keyword>
<proteinExistence type="inferred from homology"/>
<dbReference type="InterPro" id="IPR013762">
    <property type="entry name" value="Integrase-like_cat_sf"/>
</dbReference>
<dbReference type="Pfam" id="PF17293">
    <property type="entry name" value="Arm-DNA-bind_5"/>
    <property type="match status" value="1"/>
</dbReference>
<evidence type="ECO:0000259" key="4">
    <source>
        <dbReference type="PROSITE" id="PS51898"/>
    </source>
</evidence>
<evidence type="ECO:0000256" key="3">
    <source>
        <dbReference type="ARBA" id="ARBA00023172"/>
    </source>
</evidence>
<dbReference type="PANTHER" id="PTHR30349:SF64">
    <property type="entry name" value="PROPHAGE INTEGRASE INTD-RELATED"/>
    <property type="match status" value="1"/>
</dbReference>
<dbReference type="SUPFAM" id="SSF56349">
    <property type="entry name" value="DNA breaking-rejoining enzymes"/>
    <property type="match status" value="1"/>
</dbReference>
<name>A0ABX0UHM6_9BACT</name>
<keyword evidence="6" id="KW-1185">Reference proteome</keyword>
<dbReference type="Gene3D" id="1.10.443.10">
    <property type="entry name" value="Intergrase catalytic core"/>
    <property type="match status" value="1"/>
</dbReference>
<dbReference type="InterPro" id="IPR035386">
    <property type="entry name" value="Arm-DNA-bind_5"/>
</dbReference>
<dbReference type="InterPro" id="IPR010998">
    <property type="entry name" value="Integrase_recombinase_N"/>
</dbReference>
<dbReference type="Proteomes" id="UP001179181">
    <property type="component" value="Unassembled WGS sequence"/>
</dbReference>
<dbReference type="PROSITE" id="PS51898">
    <property type="entry name" value="TYR_RECOMBINASE"/>
    <property type="match status" value="1"/>
</dbReference>
<dbReference type="EMBL" id="JAASQJ010000002">
    <property type="protein sequence ID" value="NIJ52516.1"/>
    <property type="molecule type" value="Genomic_DNA"/>
</dbReference>
<evidence type="ECO:0000313" key="6">
    <source>
        <dbReference type="Proteomes" id="UP001179181"/>
    </source>
</evidence>
<evidence type="ECO:0000256" key="2">
    <source>
        <dbReference type="ARBA" id="ARBA00023125"/>
    </source>
</evidence>
<comment type="caution">
    <text evidence="5">The sequence shown here is derived from an EMBL/GenBank/DDBJ whole genome shotgun (WGS) entry which is preliminary data.</text>
</comment>
<dbReference type="RefSeq" id="WP_167269045.1">
    <property type="nucleotide sequence ID" value="NZ_JAASQJ010000002.1"/>
</dbReference>